<keyword evidence="1" id="KW-1133">Transmembrane helix</keyword>
<gene>
    <name evidence="2" type="ORF">HOLleu_14956</name>
</gene>
<evidence type="ECO:0000313" key="2">
    <source>
        <dbReference type="EMBL" id="KAJ8040614.1"/>
    </source>
</evidence>
<dbReference type="InterPro" id="IPR011701">
    <property type="entry name" value="MFS"/>
</dbReference>
<accession>A0A9Q1C9J3</accession>
<dbReference type="InterPro" id="IPR036259">
    <property type="entry name" value="MFS_trans_sf"/>
</dbReference>
<dbReference type="PANTHER" id="PTHR11360">
    <property type="entry name" value="MONOCARBOXYLATE TRANSPORTER"/>
    <property type="match status" value="1"/>
</dbReference>
<keyword evidence="1" id="KW-0812">Transmembrane</keyword>
<feature type="transmembrane region" description="Helical" evidence="1">
    <location>
        <begin position="319"/>
        <end position="337"/>
    </location>
</feature>
<reference evidence="2" key="1">
    <citation type="submission" date="2021-10" db="EMBL/GenBank/DDBJ databases">
        <title>Tropical sea cucumber genome reveals ecological adaptation and Cuvierian tubules defense mechanism.</title>
        <authorList>
            <person name="Chen T."/>
        </authorList>
    </citation>
    <scope>NUCLEOTIDE SEQUENCE</scope>
    <source>
        <strain evidence="2">Nanhai2018</strain>
        <tissue evidence="2">Muscle</tissue>
    </source>
</reference>
<evidence type="ECO:0000313" key="3">
    <source>
        <dbReference type="Proteomes" id="UP001152320"/>
    </source>
</evidence>
<sequence length="445" mass="48326">MALKAFCYWLQCCSKIPKWIGSFLSLFMVNAFLMGSGKLFGVFFRQLSSQLGLNGSVSGLIFVIPSAVSHIMSPLVGTLFARFSCRQLGTCGGFLLGSNFILIGLFATNWMHFLLLAVGAGVGFGLLFFPAVISLHSLAGDNFLILMPLASTGSCFGVAVLPVISELFLQQYGLHAAFYLFGALAWHTIPCSLLLDSKPVRGAEKVIDHEVNRDAVQRDGQNIASTQDDGIFKIAFKFLITVGKQFRMFRYTLFVIIFIATNIRRFVSDTWTLFLIPHNVEMGLEKTTAVVVASFGGVGGIIGRLLAAVAFTKTCAMSPLGALTVYYVLCGISFVAFEVVTNVYYFYFCSFCNGLLLSAQSGMIAGIIAEVFEPPDFRDAFGLIDFGCGVFSLVSGYIAGGVYDLTGSFKMLFRISALVSVVSASLIVVVIILRKRSFDKNKGDT</sequence>
<dbReference type="SUPFAM" id="SSF103473">
    <property type="entry name" value="MFS general substrate transporter"/>
    <property type="match status" value="1"/>
</dbReference>
<organism evidence="2 3">
    <name type="scientific">Holothuria leucospilota</name>
    <name type="common">Black long sea cucumber</name>
    <name type="synonym">Mertensiothuria leucospilota</name>
    <dbReference type="NCBI Taxonomy" id="206669"/>
    <lineage>
        <taxon>Eukaryota</taxon>
        <taxon>Metazoa</taxon>
        <taxon>Echinodermata</taxon>
        <taxon>Eleutherozoa</taxon>
        <taxon>Echinozoa</taxon>
        <taxon>Holothuroidea</taxon>
        <taxon>Aspidochirotacea</taxon>
        <taxon>Aspidochirotida</taxon>
        <taxon>Holothuriidae</taxon>
        <taxon>Holothuria</taxon>
    </lineage>
</organism>
<proteinExistence type="predicted"/>
<evidence type="ECO:0000256" key="1">
    <source>
        <dbReference type="SAM" id="Phobius"/>
    </source>
</evidence>
<feature type="transmembrane region" description="Helical" evidence="1">
    <location>
        <begin position="411"/>
        <end position="433"/>
    </location>
</feature>
<dbReference type="AlphaFoldDB" id="A0A9Q1C9J3"/>
<dbReference type="GO" id="GO:0008028">
    <property type="term" value="F:monocarboxylic acid transmembrane transporter activity"/>
    <property type="evidence" value="ECO:0007669"/>
    <property type="project" value="TreeGrafter"/>
</dbReference>
<dbReference type="Proteomes" id="UP001152320">
    <property type="component" value="Chromosome 6"/>
</dbReference>
<name>A0A9Q1C9J3_HOLLE</name>
<dbReference type="InterPro" id="IPR050327">
    <property type="entry name" value="Proton-linked_MCT"/>
</dbReference>
<protein>
    <submittedName>
        <fullName evidence="2">Monocarboxylate transporter 12</fullName>
    </submittedName>
</protein>
<dbReference type="PANTHER" id="PTHR11360:SF303">
    <property type="entry name" value="MAJOR FACILITATOR SUPERFAMILY (MFS) PROFILE DOMAIN-CONTAINING PROTEIN"/>
    <property type="match status" value="1"/>
</dbReference>
<comment type="caution">
    <text evidence="2">The sequence shown here is derived from an EMBL/GenBank/DDBJ whole genome shotgun (WGS) entry which is preliminary data.</text>
</comment>
<feature type="transmembrane region" description="Helical" evidence="1">
    <location>
        <begin position="248"/>
        <end position="267"/>
    </location>
</feature>
<feature type="transmembrane region" description="Helical" evidence="1">
    <location>
        <begin position="287"/>
        <end position="307"/>
    </location>
</feature>
<feature type="transmembrane region" description="Helical" evidence="1">
    <location>
        <begin position="113"/>
        <end position="136"/>
    </location>
</feature>
<feature type="transmembrane region" description="Helical" evidence="1">
    <location>
        <begin position="60"/>
        <end position="81"/>
    </location>
</feature>
<feature type="transmembrane region" description="Helical" evidence="1">
    <location>
        <begin position="143"/>
        <end position="164"/>
    </location>
</feature>
<keyword evidence="1" id="KW-0472">Membrane</keyword>
<dbReference type="Pfam" id="PF07690">
    <property type="entry name" value="MFS_1"/>
    <property type="match status" value="1"/>
</dbReference>
<feature type="transmembrane region" description="Helical" evidence="1">
    <location>
        <begin position="380"/>
        <end position="399"/>
    </location>
</feature>
<feature type="transmembrane region" description="Helical" evidence="1">
    <location>
        <begin position="20"/>
        <end position="40"/>
    </location>
</feature>
<feature type="transmembrane region" description="Helical" evidence="1">
    <location>
        <begin position="176"/>
        <end position="195"/>
    </location>
</feature>
<dbReference type="OrthoDB" id="2213137at2759"/>
<dbReference type="EMBL" id="JAIZAY010000006">
    <property type="protein sequence ID" value="KAJ8040614.1"/>
    <property type="molecule type" value="Genomic_DNA"/>
</dbReference>
<feature type="transmembrane region" description="Helical" evidence="1">
    <location>
        <begin position="88"/>
        <end position="107"/>
    </location>
</feature>
<dbReference type="Gene3D" id="1.20.1250.20">
    <property type="entry name" value="MFS general substrate transporter like domains"/>
    <property type="match status" value="2"/>
</dbReference>
<feature type="transmembrane region" description="Helical" evidence="1">
    <location>
        <begin position="343"/>
        <end position="368"/>
    </location>
</feature>
<keyword evidence="3" id="KW-1185">Reference proteome</keyword>